<keyword evidence="1" id="KW-1133">Transmembrane helix</keyword>
<accession>A0A1F8DRX4</accession>
<keyword evidence="1" id="KW-0472">Membrane</keyword>
<reference evidence="2 3" key="1">
    <citation type="journal article" date="2016" name="Nat. Commun.">
        <title>Thousands of microbial genomes shed light on interconnected biogeochemical processes in an aquifer system.</title>
        <authorList>
            <person name="Anantharaman K."/>
            <person name="Brown C.T."/>
            <person name="Hug L.A."/>
            <person name="Sharon I."/>
            <person name="Castelle C.J."/>
            <person name="Probst A.J."/>
            <person name="Thomas B.C."/>
            <person name="Singh A."/>
            <person name="Wilkins M.J."/>
            <person name="Karaoz U."/>
            <person name="Brodie E.L."/>
            <person name="Williams K.H."/>
            <person name="Hubbard S.S."/>
            <person name="Banfield J.F."/>
        </authorList>
    </citation>
    <scope>NUCLEOTIDE SEQUENCE [LARGE SCALE GENOMIC DNA]</scope>
</reference>
<dbReference type="STRING" id="1802556.A2999_02730"/>
<feature type="transmembrane region" description="Helical" evidence="1">
    <location>
        <begin position="20"/>
        <end position="39"/>
    </location>
</feature>
<protein>
    <recommendedName>
        <fullName evidence="4">POTRA domain-containing protein</fullName>
    </recommendedName>
</protein>
<keyword evidence="1" id="KW-0812">Transmembrane</keyword>
<evidence type="ECO:0000256" key="1">
    <source>
        <dbReference type="SAM" id="Phobius"/>
    </source>
</evidence>
<dbReference type="Proteomes" id="UP000178798">
    <property type="component" value="Unassembled WGS sequence"/>
</dbReference>
<organism evidence="2 3">
    <name type="scientific">Candidatus Wolfebacteria bacterium RIFCSPLOWO2_01_FULL_38_11</name>
    <dbReference type="NCBI Taxonomy" id="1802556"/>
    <lineage>
        <taxon>Bacteria</taxon>
        <taxon>Candidatus Wolfeibacteriota</taxon>
    </lineage>
</organism>
<gene>
    <name evidence="2" type="ORF">A2999_02730</name>
</gene>
<evidence type="ECO:0000313" key="2">
    <source>
        <dbReference type="EMBL" id="OGM91377.1"/>
    </source>
</evidence>
<name>A0A1F8DRX4_9BACT</name>
<evidence type="ECO:0000313" key="3">
    <source>
        <dbReference type="Proteomes" id="UP000178798"/>
    </source>
</evidence>
<comment type="caution">
    <text evidence="2">The sequence shown here is derived from an EMBL/GenBank/DDBJ whole genome shotgun (WGS) entry which is preliminary data.</text>
</comment>
<proteinExistence type="predicted"/>
<evidence type="ECO:0008006" key="4">
    <source>
        <dbReference type="Google" id="ProtNLM"/>
    </source>
</evidence>
<dbReference type="EMBL" id="MGIQ01000008">
    <property type="protein sequence ID" value="OGM91377.1"/>
    <property type="molecule type" value="Genomic_DNA"/>
</dbReference>
<dbReference type="AlphaFoldDB" id="A0A1F8DRX4"/>
<sequence length="266" mass="31099">MEIIAEKQRKRKRLAFKFKAYSTIIFFSLLIVFALYLLIQTNIFKIKNIEVVQLNINQSETQKIIGKYKIFLAGQSKIKAILGTDNILVWENSEEFLKSQPHISEFSIEKDYLNREVKIKISDREKFGIWCLSGQNPSNCWWFDKYGLIFEKAPLVEGEMIYKINDFSGRDLKIGDLAISGYLFQNLSKIFGVLEKLEINIRTFQLSELSSQEISTESALYPKIYFSLRIDPNLSIATLQSLKKTGWNKIEYIDLRVENRAFYKLK</sequence>